<protein>
    <recommendedName>
        <fullName evidence="1">F-box domain-containing protein</fullName>
    </recommendedName>
</protein>
<keyword evidence="3" id="KW-1185">Reference proteome</keyword>
<reference evidence="3" key="1">
    <citation type="journal article" date="2012" name="Science">
        <title>The Paleozoic origin of enzymatic lignin decomposition reconstructed from 31 fungal genomes.</title>
        <authorList>
            <person name="Floudas D."/>
            <person name="Binder M."/>
            <person name="Riley R."/>
            <person name="Barry K."/>
            <person name="Blanchette R.A."/>
            <person name="Henrissat B."/>
            <person name="Martinez A.T."/>
            <person name="Otillar R."/>
            <person name="Spatafora J.W."/>
            <person name="Yadav J.S."/>
            <person name="Aerts A."/>
            <person name="Benoit I."/>
            <person name="Boyd A."/>
            <person name="Carlson A."/>
            <person name="Copeland A."/>
            <person name="Coutinho P.M."/>
            <person name="de Vries R.P."/>
            <person name="Ferreira P."/>
            <person name="Findley K."/>
            <person name="Foster B."/>
            <person name="Gaskell J."/>
            <person name="Glotzer D."/>
            <person name="Gorecki P."/>
            <person name="Heitman J."/>
            <person name="Hesse C."/>
            <person name="Hori C."/>
            <person name="Igarashi K."/>
            <person name="Jurgens J.A."/>
            <person name="Kallen N."/>
            <person name="Kersten P."/>
            <person name="Kohler A."/>
            <person name="Kuees U."/>
            <person name="Kumar T.K.A."/>
            <person name="Kuo A."/>
            <person name="LaButti K."/>
            <person name="Larrondo L.F."/>
            <person name="Lindquist E."/>
            <person name="Ling A."/>
            <person name="Lombard V."/>
            <person name="Lucas S."/>
            <person name="Lundell T."/>
            <person name="Martin R."/>
            <person name="McLaughlin D.J."/>
            <person name="Morgenstern I."/>
            <person name="Morin E."/>
            <person name="Murat C."/>
            <person name="Nagy L.G."/>
            <person name="Nolan M."/>
            <person name="Ohm R.A."/>
            <person name="Patyshakuliyeva A."/>
            <person name="Rokas A."/>
            <person name="Ruiz-Duenas F.J."/>
            <person name="Sabat G."/>
            <person name="Salamov A."/>
            <person name="Samejima M."/>
            <person name="Schmutz J."/>
            <person name="Slot J.C."/>
            <person name="St John F."/>
            <person name="Stenlid J."/>
            <person name="Sun H."/>
            <person name="Sun S."/>
            <person name="Syed K."/>
            <person name="Tsang A."/>
            <person name="Wiebenga A."/>
            <person name="Young D."/>
            <person name="Pisabarro A."/>
            <person name="Eastwood D.C."/>
            <person name="Martin F."/>
            <person name="Cullen D."/>
            <person name="Grigoriev I.V."/>
            <person name="Hibbett D.S."/>
        </authorList>
    </citation>
    <scope>NUCLEOTIDE SEQUENCE [LARGE SCALE GENOMIC DNA]</scope>
    <source>
        <strain evidence="3">TFB10046</strain>
    </source>
</reference>
<dbReference type="KEGG" id="adl:AURDEDRAFT_131401"/>
<dbReference type="Pfam" id="PF12937">
    <property type="entry name" value="F-box-like"/>
    <property type="match status" value="1"/>
</dbReference>
<dbReference type="OrthoDB" id="3181669at2759"/>
<dbReference type="AlphaFoldDB" id="J0LC05"/>
<dbReference type="Gene3D" id="3.80.10.10">
    <property type="entry name" value="Ribonuclease Inhibitor"/>
    <property type="match status" value="1"/>
</dbReference>
<dbReference type="EMBL" id="JH688029">
    <property type="protein sequence ID" value="EJD33985.1"/>
    <property type="molecule type" value="Genomic_DNA"/>
</dbReference>
<dbReference type="InterPro" id="IPR001810">
    <property type="entry name" value="F-box_dom"/>
</dbReference>
<sequence length="620" mass="69349">MNNRRSCSLVTEEAQFERWDAELEIGRRNCPSLDLRPVSIETSQGSFRSQNLFTVLPTVVKATRWSFTSPLSHKPPARMDDNQVQHIPQPPAAHAVEDHIQAFPCKRFNPCQPSGTTQGDLSWKPVNHGFSSATSQWNAQHDPLNVLPLELAVSCWSFLTTPCLARAASVCRNWRRVIFDAPSLWSRLEFQSNDESHYEELEALLQRSRDRKLYLSVRLTGGAYKGHKQLSIVLKGHAHRLQELDTSGSQPLAGYFYSPNGTHNPRLELDFVAPAMRRFISDDELFVFRSSTFRGTCPSLQHLQISTAPVMDESMILPSVTSLAFYHAGLPLERLYKTFPRLVRLEITSASIVTSYRTLPTPLSMPQDSPPPETLQDVVLANFNVSYSDISSFGFTRLRTLEVHGRDFAPSFALFLALGGGTYTVVIRGSLITLRSEPAEAFKHGLTQRSVCVSFPTHEPADYNTVLEHADIRDHVRALAFIYETRWGRPVPPLVLSPREFPVLEILILPAASPFHPLSNLPYMRPCGRICAPSLRRLVIPYAPDATRYNIWPVVPADVVVFLTSHLELAPGRILDELVLGGTVLRFEAGENEGDSDLEMLGNYVGAIRALSADVISTLE</sequence>
<name>J0LC05_AURST</name>
<feature type="domain" description="F-box" evidence="1">
    <location>
        <begin position="141"/>
        <end position="188"/>
    </location>
</feature>
<gene>
    <name evidence="2" type="ORF">AURDEDRAFT_131401</name>
</gene>
<dbReference type="Proteomes" id="UP000006514">
    <property type="component" value="Unassembled WGS sequence"/>
</dbReference>
<accession>J0LC05</accession>
<evidence type="ECO:0000259" key="1">
    <source>
        <dbReference type="PROSITE" id="PS50181"/>
    </source>
</evidence>
<evidence type="ECO:0000313" key="2">
    <source>
        <dbReference type="EMBL" id="EJD33985.1"/>
    </source>
</evidence>
<dbReference type="InParanoid" id="J0LC05"/>
<dbReference type="SUPFAM" id="SSF81383">
    <property type="entry name" value="F-box domain"/>
    <property type="match status" value="1"/>
</dbReference>
<evidence type="ECO:0000313" key="3">
    <source>
        <dbReference type="Proteomes" id="UP000006514"/>
    </source>
</evidence>
<dbReference type="InterPro" id="IPR036047">
    <property type="entry name" value="F-box-like_dom_sf"/>
</dbReference>
<organism evidence="2 3">
    <name type="scientific">Auricularia subglabra (strain TFB-10046 / SS5)</name>
    <name type="common">White-rot fungus</name>
    <name type="synonym">Auricularia delicata (strain TFB10046)</name>
    <dbReference type="NCBI Taxonomy" id="717982"/>
    <lineage>
        <taxon>Eukaryota</taxon>
        <taxon>Fungi</taxon>
        <taxon>Dikarya</taxon>
        <taxon>Basidiomycota</taxon>
        <taxon>Agaricomycotina</taxon>
        <taxon>Agaricomycetes</taxon>
        <taxon>Auriculariales</taxon>
        <taxon>Auriculariaceae</taxon>
        <taxon>Auricularia</taxon>
    </lineage>
</organism>
<dbReference type="PROSITE" id="PS50181">
    <property type="entry name" value="FBOX"/>
    <property type="match status" value="1"/>
</dbReference>
<proteinExistence type="predicted"/>
<dbReference type="InterPro" id="IPR032675">
    <property type="entry name" value="LRR_dom_sf"/>
</dbReference>